<keyword evidence="2" id="KW-1185">Reference proteome</keyword>
<comment type="caution">
    <text evidence="1">The sequence shown here is derived from an EMBL/GenBank/DDBJ whole genome shotgun (WGS) entry which is preliminary data.</text>
</comment>
<evidence type="ECO:0000313" key="2">
    <source>
        <dbReference type="Proteomes" id="UP000824881"/>
    </source>
</evidence>
<dbReference type="EMBL" id="WQMT02000009">
    <property type="protein sequence ID" value="KAG9218836.1"/>
    <property type="molecule type" value="Genomic_DNA"/>
</dbReference>
<accession>A0ACB7ILX7</accession>
<gene>
    <name evidence="1" type="ORF">CCMSSC00406_0001050</name>
</gene>
<reference evidence="1 2" key="1">
    <citation type="journal article" date="2021" name="Appl. Environ. Microbiol.">
        <title>Genetic linkage and physical mapping for an oyster mushroom Pleurotus cornucopiae and QTL analysis for the trait cap color.</title>
        <authorList>
            <person name="Zhang Y."/>
            <person name="Gao W."/>
            <person name="Sonnenberg A."/>
            <person name="Chen Q."/>
            <person name="Zhang J."/>
            <person name="Huang C."/>
        </authorList>
    </citation>
    <scope>NUCLEOTIDE SEQUENCE [LARGE SCALE GENOMIC DNA]</scope>
    <source>
        <strain evidence="1">CCMSSC00406</strain>
    </source>
</reference>
<protein>
    <submittedName>
        <fullName evidence="1">Uncharacterized protein</fullName>
    </submittedName>
</protein>
<evidence type="ECO:0000313" key="1">
    <source>
        <dbReference type="EMBL" id="KAG9218836.1"/>
    </source>
</evidence>
<proteinExistence type="predicted"/>
<dbReference type="Proteomes" id="UP000824881">
    <property type="component" value="Unassembled WGS sequence"/>
</dbReference>
<organism evidence="1 2">
    <name type="scientific">Pleurotus cornucopiae</name>
    <name type="common">Cornucopia mushroom</name>
    <dbReference type="NCBI Taxonomy" id="5321"/>
    <lineage>
        <taxon>Eukaryota</taxon>
        <taxon>Fungi</taxon>
        <taxon>Dikarya</taxon>
        <taxon>Basidiomycota</taxon>
        <taxon>Agaricomycotina</taxon>
        <taxon>Agaricomycetes</taxon>
        <taxon>Agaricomycetidae</taxon>
        <taxon>Agaricales</taxon>
        <taxon>Pleurotineae</taxon>
        <taxon>Pleurotaceae</taxon>
        <taxon>Pleurotus</taxon>
    </lineage>
</organism>
<sequence>MFNELKLQNNLAHLETRIRLVLEIADVRILAFGTLTRPRAQRNVNKNAHCFLHPPGIDMQGCTGNDPQSAPAVDDHGVYPMQELNASMNPISPSGPYARLAHPRPNPSHANYPFYTPGGGDKRWLGSGEVEEEGLQWVGGMMIVAQLLGPHTHDVSSDWPPLQDLDLAVGPGRSNYASFTWSDLAVVAPWMEERITNKISGAGLGH</sequence>
<name>A0ACB7ILX7_PLECO</name>